<dbReference type="InterPro" id="IPR034213">
    <property type="entry name" value="S8_Vpr-like"/>
</dbReference>
<feature type="chain" id="PRO_5045072770" evidence="10">
    <location>
        <begin position="24"/>
        <end position="745"/>
    </location>
</feature>
<evidence type="ECO:0000256" key="10">
    <source>
        <dbReference type="SAM" id="SignalP"/>
    </source>
</evidence>
<keyword evidence="2" id="KW-0134">Cell wall</keyword>
<keyword evidence="4 8" id="KW-0645">Protease</keyword>
<evidence type="ECO:0000256" key="4">
    <source>
        <dbReference type="ARBA" id="ARBA00022670"/>
    </source>
</evidence>
<protein>
    <submittedName>
        <fullName evidence="13">S8 family serine peptidase</fullName>
    </submittedName>
</protein>
<dbReference type="PROSITE" id="PS00137">
    <property type="entry name" value="SUBTILASE_HIS"/>
    <property type="match status" value="1"/>
</dbReference>
<gene>
    <name evidence="13" type="ORF">QR721_11180</name>
</gene>
<dbReference type="Proteomes" id="UP001180087">
    <property type="component" value="Chromosome"/>
</dbReference>
<dbReference type="Pfam" id="PF00082">
    <property type="entry name" value="Peptidase_S8"/>
    <property type="match status" value="1"/>
</dbReference>
<dbReference type="InterPro" id="IPR036852">
    <property type="entry name" value="Peptidase_S8/S53_dom_sf"/>
</dbReference>
<evidence type="ECO:0000256" key="6">
    <source>
        <dbReference type="ARBA" id="ARBA00022801"/>
    </source>
</evidence>
<dbReference type="InterPro" id="IPR015500">
    <property type="entry name" value="Peptidase_S8_subtilisin-rel"/>
</dbReference>
<evidence type="ECO:0000259" key="12">
    <source>
        <dbReference type="Pfam" id="PF02225"/>
    </source>
</evidence>
<dbReference type="CDD" id="cd07474">
    <property type="entry name" value="Peptidases_S8_subtilisin_Vpr-like"/>
    <property type="match status" value="1"/>
</dbReference>
<dbReference type="PROSITE" id="PS00138">
    <property type="entry name" value="SUBTILASE_SER"/>
    <property type="match status" value="1"/>
</dbReference>
<keyword evidence="7 8" id="KW-0720">Serine protease</keyword>
<dbReference type="InterPro" id="IPR000209">
    <property type="entry name" value="Peptidase_S8/S53_dom"/>
</dbReference>
<dbReference type="InterPro" id="IPR003137">
    <property type="entry name" value="PA_domain"/>
</dbReference>
<dbReference type="Pfam" id="PF02225">
    <property type="entry name" value="PA"/>
    <property type="match status" value="1"/>
</dbReference>
<dbReference type="SUPFAM" id="SSF52025">
    <property type="entry name" value="PA domain"/>
    <property type="match status" value="1"/>
</dbReference>
<dbReference type="EMBL" id="CP129113">
    <property type="protein sequence ID" value="WLV24192.1"/>
    <property type="molecule type" value="Genomic_DNA"/>
</dbReference>
<name>A0ABY9KTY0_9BACI</name>
<dbReference type="RefSeq" id="WP_348026966.1">
    <property type="nucleotide sequence ID" value="NZ_CP129113.1"/>
</dbReference>
<dbReference type="PANTHER" id="PTHR43806">
    <property type="entry name" value="PEPTIDASE S8"/>
    <property type="match status" value="1"/>
</dbReference>
<dbReference type="InterPro" id="IPR023827">
    <property type="entry name" value="Peptidase_S8_Asp-AS"/>
</dbReference>
<evidence type="ECO:0000256" key="5">
    <source>
        <dbReference type="ARBA" id="ARBA00022729"/>
    </source>
</evidence>
<organism evidence="13 14">
    <name type="scientific">Aciduricibacillus chroicocephali</name>
    <dbReference type="NCBI Taxonomy" id="3054939"/>
    <lineage>
        <taxon>Bacteria</taxon>
        <taxon>Bacillati</taxon>
        <taxon>Bacillota</taxon>
        <taxon>Bacilli</taxon>
        <taxon>Bacillales</taxon>
        <taxon>Bacillaceae</taxon>
        <taxon>Aciduricibacillus</taxon>
    </lineage>
</organism>
<dbReference type="InterPro" id="IPR023828">
    <property type="entry name" value="Peptidase_S8_Ser-AS"/>
</dbReference>
<keyword evidence="6 8" id="KW-0378">Hydrolase</keyword>
<reference evidence="13" key="1">
    <citation type="submission" date="2023-06" db="EMBL/GenBank/DDBJ databases">
        <title>A Treasure from Seagulls: Isolation and Description of Aciduricobacillus qingdaonensis gen. nov., sp. nov., a Rare Obligately Uric Acid-utilizing Member in the Family Bacillaceae.</title>
        <authorList>
            <person name="Liu W."/>
            <person name="Wang B."/>
        </authorList>
    </citation>
    <scope>NUCLEOTIDE SEQUENCE</scope>
    <source>
        <strain evidence="13">44XB</strain>
    </source>
</reference>
<feature type="active site" description="Charge relay system" evidence="8">
    <location>
        <position position="189"/>
    </location>
</feature>
<evidence type="ECO:0000256" key="3">
    <source>
        <dbReference type="ARBA" id="ARBA00022525"/>
    </source>
</evidence>
<feature type="active site" description="Charge relay system" evidence="8">
    <location>
        <position position="479"/>
    </location>
</feature>
<feature type="domain" description="PA" evidence="12">
    <location>
        <begin position="338"/>
        <end position="415"/>
    </location>
</feature>
<evidence type="ECO:0000256" key="7">
    <source>
        <dbReference type="ARBA" id="ARBA00022825"/>
    </source>
</evidence>
<dbReference type="Gene3D" id="3.40.50.200">
    <property type="entry name" value="Peptidase S8/S53 domain"/>
    <property type="match status" value="1"/>
</dbReference>
<proteinExistence type="inferred from homology"/>
<feature type="domain" description="Peptidase S8/S53" evidence="11">
    <location>
        <begin position="140"/>
        <end position="530"/>
    </location>
</feature>
<dbReference type="PROSITE" id="PS00136">
    <property type="entry name" value="SUBTILASE_ASP"/>
    <property type="match status" value="1"/>
</dbReference>
<dbReference type="PROSITE" id="PS51892">
    <property type="entry name" value="SUBTILASE"/>
    <property type="match status" value="1"/>
</dbReference>
<evidence type="ECO:0000256" key="8">
    <source>
        <dbReference type="PROSITE-ProRule" id="PRU01240"/>
    </source>
</evidence>
<evidence type="ECO:0000313" key="14">
    <source>
        <dbReference type="Proteomes" id="UP001180087"/>
    </source>
</evidence>
<evidence type="ECO:0000259" key="11">
    <source>
        <dbReference type="Pfam" id="PF00082"/>
    </source>
</evidence>
<keyword evidence="14" id="KW-1185">Reference proteome</keyword>
<evidence type="ECO:0000256" key="1">
    <source>
        <dbReference type="ARBA" id="ARBA00011073"/>
    </source>
</evidence>
<feature type="signal peptide" evidence="10">
    <location>
        <begin position="1"/>
        <end position="23"/>
    </location>
</feature>
<evidence type="ECO:0000256" key="9">
    <source>
        <dbReference type="RuleBase" id="RU003355"/>
    </source>
</evidence>
<comment type="similarity">
    <text evidence="1 8 9">Belongs to the peptidase S8 family.</text>
</comment>
<evidence type="ECO:0000313" key="13">
    <source>
        <dbReference type="EMBL" id="WLV24192.1"/>
    </source>
</evidence>
<dbReference type="PANTHER" id="PTHR43806:SF65">
    <property type="entry name" value="SERINE PROTEASE APRX"/>
    <property type="match status" value="1"/>
</dbReference>
<sequence length="745" mass="80835">MRRIGIMMIMACMLALYSLPESKAAVESEEKNADISLIVEVEGDPNVHKEYFERHYPGIRVVAVYEKLFKGLAIKGHRSQMGRVRSLDFIAAVHPVQTYKTTSIQTSPMFQKRSLARQLNAMKTQPFVFPNELNDTKFTGKGVKVGVVDTGIDYTHPDLARNFKGGFDAVDLDRDPMETKPDQGIPTLHGSHVAGIIGANGNLKGVAPDAEIYGYRALGPGGSGTSVQVIAAMEEAVKDGVDIMNLSLGNTVNGPDYPTSLAVNRARELGVLVVVANGNDGPSDWTVGSPATANFSLSVGAASHEETVPVLEETLYNRKFPINLLSGSPPWSLNRGLYAVNGDDPGADLTGKIALMRRGNKIPFADKAIQAQERGAAAVLIYNNEDGDFQGSVDGMEEVLLIPVASLSAESGEWLSSQISRKHQLYLNLHEEKIKAGTAAFSSRGPVAMNWRIKPDLIAPGTNIVSTVPNGYEALQGTSMATPHIAGVAALMKEAHPDWSNEKIVSAMKSTAEQLKGDGVPLAPNVQGMGKVRPSAAINAEVIIDESLLSFGKAEKPIEKRRASIKIENLTKEARTIQLRVPNKKQGLIWHLPQTFTIPAGGKKKVEIGLDLRTNEIEEGINEGWIELSHGNGKTIQLPYMFINKTADDPKASGLEFSLKPFENDMYTYQLNLGAGVKRAEVSLYNPDSLVRVQDLLVIDKPIEGMNEGEIPQKEAPAEGIYFALITVEMEDGSFQSSESWIEVK</sequence>
<dbReference type="SUPFAM" id="SSF52743">
    <property type="entry name" value="Subtilisin-like"/>
    <property type="match status" value="1"/>
</dbReference>
<dbReference type="PRINTS" id="PR00723">
    <property type="entry name" value="SUBTILISIN"/>
</dbReference>
<dbReference type="Gene3D" id="3.50.30.30">
    <property type="match status" value="1"/>
</dbReference>
<dbReference type="InterPro" id="IPR050131">
    <property type="entry name" value="Peptidase_S8_subtilisin-like"/>
</dbReference>
<accession>A0ABY9KTY0</accession>
<keyword evidence="5 10" id="KW-0732">Signal</keyword>
<evidence type="ECO:0000256" key="2">
    <source>
        <dbReference type="ARBA" id="ARBA00022512"/>
    </source>
</evidence>
<dbReference type="InterPro" id="IPR022398">
    <property type="entry name" value="Peptidase_S8_His-AS"/>
</dbReference>
<keyword evidence="3" id="KW-0964">Secreted</keyword>
<dbReference type="CDD" id="cd02133">
    <property type="entry name" value="PA_C5a_like"/>
    <property type="match status" value="1"/>
</dbReference>
<feature type="active site" description="Charge relay system" evidence="8">
    <location>
        <position position="149"/>
    </location>
</feature>
<dbReference type="InterPro" id="IPR046450">
    <property type="entry name" value="PA_dom_sf"/>
</dbReference>